<name>F2NMM1_MARHT</name>
<dbReference type="Gene3D" id="3.60.21.10">
    <property type="match status" value="1"/>
</dbReference>
<dbReference type="InterPro" id="IPR029052">
    <property type="entry name" value="Metallo-depent_PP-like"/>
</dbReference>
<dbReference type="SUPFAM" id="SSF56300">
    <property type="entry name" value="Metallo-dependent phosphatases"/>
    <property type="match status" value="1"/>
</dbReference>
<feature type="domain" description="Calcineurin-like phosphoesterase" evidence="3">
    <location>
        <begin position="25"/>
        <end position="184"/>
    </location>
</feature>
<accession>F2NMM1</accession>
<evidence type="ECO:0000256" key="2">
    <source>
        <dbReference type="ARBA" id="ARBA00022801"/>
    </source>
</evidence>
<evidence type="ECO:0000313" key="4">
    <source>
        <dbReference type="EMBL" id="AEB12191.1"/>
    </source>
</evidence>
<dbReference type="KEGG" id="mhd:Marky_1456"/>
<dbReference type="PANTHER" id="PTHR31302">
    <property type="entry name" value="TRANSMEMBRANE PROTEIN WITH METALLOPHOSPHOESTERASE DOMAIN-RELATED"/>
    <property type="match status" value="1"/>
</dbReference>
<dbReference type="InterPro" id="IPR004843">
    <property type="entry name" value="Calcineurin-like_PHP"/>
</dbReference>
<dbReference type="InterPro" id="IPR051158">
    <property type="entry name" value="Metallophosphoesterase_sf"/>
</dbReference>
<evidence type="ECO:0000256" key="1">
    <source>
        <dbReference type="ARBA" id="ARBA00022723"/>
    </source>
</evidence>
<proteinExistence type="predicted"/>
<dbReference type="GO" id="GO:0008758">
    <property type="term" value="F:UDP-2,3-diacylglucosamine hydrolase activity"/>
    <property type="evidence" value="ECO:0007669"/>
    <property type="project" value="TreeGrafter"/>
</dbReference>
<dbReference type="HOGENOM" id="CLU_025443_3_1_0"/>
<dbReference type="GO" id="GO:0046872">
    <property type="term" value="F:metal ion binding"/>
    <property type="evidence" value="ECO:0007669"/>
    <property type="project" value="UniProtKB-KW"/>
</dbReference>
<evidence type="ECO:0000259" key="3">
    <source>
        <dbReference type="Pfam" id="PF00149"/>
    </source>
</evidence>
<organism evidence="4 5">
    <name type="scientific">Marinithermus hydrothermalis (strain DSM 14884 / JCM 11576 / T1)</name>
    <dbReference type="NCBI Taxonomy" id="869210"/>
    <lineage>
        <taxon>Bacteria</taxon>
        <taxon>Thermotogati</taxon>
        <taxon>Deinococcota</taxon>
        <taxon>Deinococci</taxon>
        <taxon>Thermales</taxon>
        <taxon>Thermaceae</taxon>
        <taxon>Marinithermus</taxon>
    </lineage>
</organism>
<evidence type="ECO:0000313" key="5">
    <source>
        <dbReference type="Proteomes" id="UP000007030"/>
    </source>
</evidence>
<dbReference type="STRING" id="869210.Marky_1456"/>
<gene>
    <name evidence="4" type="ordered locus">Marky_1456</name>
</gene>
<keyword evidence="2" id="KW-0378">Hydrolase</keyword>
<dbReference type="OrthoDB" id="9780884at2"/>
<keyword evidence="1" id="KW-0479">Metal-binding</keyword>
<dbReference type="eggNOG" id="COG1408">
    <property type="taxonomic scope" value="Bacteria"/>
</dbReference>
<dbReference type="PANTHER" id="PTHR31302:SF31">
    <property type="entry name" value="PHOSPHODIESTERASE YAEI"/>
    <property type="match status" value="1"/>
</dbReference>
<dbReference type="GO" id="GO:0016020">
    <property type="term" value="C:membrane"/>
    <property type="evidence" value="ECO:0007669"/>
    <property type="project" value="GOC"/>
</dbReference>
<sequence length="250" mass="27505">MRCGVDRFQLTRHTRTLAGLTAPVRVVHLSDLHYGPWIRKELVTRWVEAALREAPDLVVITGDFVDAGLRDGIEGLIQALDPLRAPLGVWGVWGNHDRSRFNPLDPLREALALAGVRMLENHGVQLRPDLFLAGVDDLWRGRPDPEAALAGWRGGARLLLSHNPDLLAELRTPVELVLSGHTHGGQVCLPGIGAIHTGSRYGRRFVAGWVEAPQRAFISRGLGVSALPLRWNCPPEIAVHELAPCHRSPK</sequence>
<dbReference type="AlphaFoldDB" id="F2NMM1"/>
<dbReference type="EMBL" id="CP002630">
    <property type="protein sequence ID" value="AEB12191.1"/>
    <property type="molecule type" value="Genomic_DNA"/>
</dbReference>
<dbReference type="CDD" id="cd07385">
    <property type="entry name" value="MPP_YkuE_C"/>
    <property type="match status" value="1"/>
</dbReference>
<protein>
    <submittedName>
        <fullName evidence="4">Metallophosphoesterase</fullName>
    </submittedName>
</protein>
<dbReference type="Proteomes" id="UP000007030">
    <property type="component" value="Chromosome"/>
</dbReference>
<dbReference type="RefSeq" id="WP_013704238.1">
    <property type="nucleotide sequence ID" value="NC_015387.1"/>
</dbReference>
<reference evidence="4 5" key="1">
    <citation type="journal article" date="2012" name="Stand. Genomic Sci.">
        <title>Complete genome sequence of the aerobic, heterotroph Marinithermus hydrothermalis type strain (T1(T)) from a deep-sea hydrothermal vent chimney.</title>
        <authorList>
            <person name="Copeland A."/>
            <person name="Gu W."/>
            <person name="Yasawong M."/>
            <person name="Lapidus A."/>
            <person name="Lucas S."/>
            <person name="Deshpande S."/>
            <person name="Pagani I."/>
            <person name="Tapia R."/>
            <person name="Cheng J.F."/>
            <person name="Goodwin L.A."/>
            <person name="Pitluck S."/>
            <person name="Liolios K."/>
            <person name="Ivanova N."/>
            <person name="Mavromatis K."/>
            <person name="Mikhailova N."/>
            <person name="Pati A."/>
            <person name="Chen A."/>
            <person name="Palaniappan K."/>
            <person name="Land M."/>
            <person name="Pan C."/>
            <person name="Brambilla E.M."/>
            <person name="Rohde M."/>
            <person name="Tindall B.J."/>
            <person name="Sikorski J."/>
            <person name="Goker M."/>
            <person name="Detter J.C."/>
            <person name="Bristow J."/>
            <person name="Eisen J.A."/>
            <person name="Markowitz V."/>
            <person name="Hugenholtz P."/>
            <person name="Kyrpides N.C."/>
            <person name="Klenk H.P."/>
            <person name="Woyke T."/>
        </authorList>
    </citation>
    <scope>NUCLEOTIDE SEQUENCE [LARGE SCALE GENOMIC DNA]</scope>
    <source>
        <strain evidence="5">DSM 14884 / JCM 11576 / T1</strain>
    </source>
</reference>
<keyword evidence="5" id="KW-1185">Reference proteome</keyword>
<dbReference type="GO" id="GO:0009245">
    <property type="term" value="P:lipid A biosynthetic process"/>
    <property type="evidence" value="ECO:0007669"/>
    <property type="project" value="TreeGrafter"/>
</dbReference>
<dbReference type="Pfam" id="PF00149">
    <property type="entry name" value="Metallophos"/>
    <property type="match status" value="1"/>
</dbReference>